<dbReference type="EMBL" id="JASBNA010000006">
    <property type="protein sequence ID" value="KAK7690734.1"/>
    <property type="molecule type" value="Genomic_DNA"/>
</dbReference>
<feature type="transmembrane region" description="Helical" evidence="2">
    <location>
        <begin position="95"/>
        <end position="114"/>
    </location>
</feature>
<protein>
    <recommendedName>
        <fullName evidence="3">DUF6535 domain-containing protein</fullName>
    </recommendedName>
</protein>
<keyword evidence="2" id="KW-0472">Membrane</keyword>
<sequence>MYPRRHLPPPPPPPVHIVHTSRSYTPYYDDFQPPSPSISGTTVCLPELTASDKPDSSKAQSSHSTVEPERVGRTRLSDMIRKYDERRVKDVKEDIDSLLVFAGLFSAVLTAFLLESYDTLQENPQDTATQILLQISSQLAALSSPEINNANINLTNTPSSISPFTAATSSVWVNTLWSCSLILSLITSSLGLLVKQWFHEYMDHHESQSLVYLRIRFFRNEGLMKWRVFELAAFLPLLLQVSLVLFFIGLSEFLRILNPIVGWATTTVMIIWFIVFAFTTLAPVFSQQCPYNTPLLKGLIQSVRYHLYLLPYRVLVSYIDVAHFLVGQLYNAFTDTNHALKTRLYDWQQALGDWEPKRDDFLPGLSGEAGIRDKDISDLAILVQSDSLFLDDTSKEMIASCAEELRLDSATTALCACLVGAGRGFRPAVVGGVSAPVWIPVKGLPKSSQEPLCRIFFNVIHGEVNRLSRTDS</sequence>
<organism evidence="4 5">
    <name type="scientific">Cerrena zonata</name>
    <dbReference type="NCBI Taxonomy" id="2478898"/>
    <lineage>
        <taxon>Eukaryota</taxon>
        <taxon>Fungi</taxon>
        <taxon>Dikarya</taxon>
        <taxon>Basidiomycota</taxon>
        <taxon>Agaricomycotina</taxon>
        <taxon>Agaricomycetes</taxon>
        <taxon>Polyporales</taxon>
        <taxon>Cerrenaceae</taxon>
        <taxon>Cerrena</taxon>
    </lineage>
</organism>
<dbReference type="Proteomes" id="UP001385951">
    <property type="component" value="Unassembled WGS sequence"/>
</dbReference>
<gene>
    <name evidence="4" type="ORF">QCA50_005833</name>
</gene>
<name>A0AAW0GG84_9APHY</name>
<keyword evidence="2" id="KW-0812">Transmembrane</keyword>
<dbReference type="AlphaFoldDB" id="A0AAW0GG84"/>
<evidence type="ECO:0000313" key="4">
    <source>
        <dbReference type="EMBL" id="KAK7690734.1"/>
    </source>
</evidence>
<keyword evidence="5" id="KW-1185">Reference proteome</keyword>
<feature type="domain" description="DUF6535" evidence="3">
    <location>
        <begin position="78"/>
        <end position="254"/>
    </location>
</feature>
<evidence type="ECO:0000313" key="5">
    <source>
        <dbReference type="Proteomes" id="UP001385951"/>
    </source>
</evidence>
<comment type="caution">
    <text evidence="4">The sequence shown here is derived from an EMBL/GenBank/DDBJ whole genome shotgun (WGS) entry which is preliminary data.</text>
</comment>
<feature type="transmembrane region" description="Helical" evidence="2">
    <location>
        <begin position="171"/>
        <end position="194"/>
    </location>
</feature>
<keyword evidence="2" id="KW-1133">Transmembrane helix</keyword>
<proteinExistence type="predicted"/>
<feature type="transmembrane region" description="Helical" evidence="2">
    <location>
        <begin position="228"/>
        <end position="248"/>
    </location>
</feature>
<dbReference type="InterPro" id="IPR045338">
    <property type="entry name" value="DUF6535"/>
</dbReference>
<feature type="transmembrane region" description="Helical" evidence="2">
    <location>
        <begin position="260"/>
        <end position="285"/>
    </location>
</feature>
<evidence type="ECO:0000259" key="3">
    <source>
        <dbReference type="Pfam" id="PF20153"/>
    </source>
</evidence>
<feature type="region of interest" description="Disordered" evidence="1">
    <location>
        <begin position="47"/>
        <end position="73"/>
    </location>
</feature>
<dbReference type="Pfam" id="PF20153">
    <property type="entry name" value="DUF6535"/>
    <property type="match status" value="1"/>
</dbReference>
<evidence type="ECO:0000256" key="2">
    <source>
        <dbReference type="SAM" id="Phobius"/>
    </source>
</evidence>
<accession>A0AAW0GG84</accession>
<reference evidence="4 5" key="1">
    <citation type="submission" date="2022-09" db="EMBL/GenBank/DDBJ databases">
        <authorList>
            <person name="Palmer J.M."/>
        </authorList>
    </citation>
    <scope>NUCLEOTIDE SEQUENCE [LARGE SCALE GENOMIC DNA]</scope>
    <source>
        <strain evidence="4 5">DSM 7382</strain>
    </source>
</reference>
<evidence type="ECO:0000256" key="1">
    <source>
        <dbReference type="SAM" id="MobiDB-lite"/>
    </source>
</evidence>